<dbReference type="AlphaFoldDB" id="A0A6N3ES77"/>
<proteinExistence type="predicted"/>
<reference evidence="1" key="1">
    <citation type="submission" date="2019-11" db="EMBL/GenBank/DDBJ databases">
        <authorList>
            <person name="Feng L."/>
        </authorList>
    </citation>
    <scope>NUCLEOTIDE SEQUENCE</scope>
    <source>
        <strain evidence="1">PclaraLFYP37</strain>
    </source>
</reference>
<organism evidence="1">
    <name type="scientific">Paraprevotella clara</name>
    <dbReference type="NCBI Taxonomy" id="454154"/>
    <lineage>
        <taxon>Bacteria</taxon>
        <taxon>Pseudomonadati</taxon>
        <taxon>Bacteroidota</taxon>
        <taxon>Bacteroidia</taxon>
        <taxon>Bacteroidales</taxon>
        <taxon>Prevotellaceae</taxon>
        <taxon>Paraprevotella</taxon>
    </lineage>
</organism>
<accession>A0A6N3ES77</accession>
<name>A0A6N3ES77_9BACT</name>
<dbReference type="EMBL" id="CACRUT010000016">
    <property type="protein sequence ID" value="VYU42995.1"/>
    <property type="molecule type" value="Genomic_DNA"/>
</dbReference>
<sequence length="141" mass="15544">MKGELLINGKDAWTTWGVCMGEGFLDSIDAPAPMKDYIENESRLEHGKRVITDNAKLDSRELTLAFTITGTTESDYRTKKKAFLTELGKGGVAIKVPALGSEVYNLVYLGKNISYGLSLNRCFGKFSAKFEDPNPTNRGDL</sequence>
<dbReference type="RefSeq" id="WP_412443002.1">
    <property type="nucleotide sequence ID" value="NZ_CACRUT010000016.1"/>
</dbReference>
<gene>
    <name evidence="1" type="ORF">PCLFYP37_02867</name>
</gene>
<evidence type="ECO:0000313" key="1">
    <source>
        <dbReference type="EMBL" id="VYU42995.1"/>
    </source>
</evidence>
<protein>
    <submittedName>
        <fullName evidence="1">Uncharacterized protein</fullName>
    </submittedName>
</protein>